<name>A0ABV9C019_9GAMM</name>
<dbReference type="Proteomes" id="UP001595961">
    <property type="component" value="Unassembled WGS sequence"/>
</dbReference>
<dbReference type="SUPFAM" id="SSF51182">
    <property type="entry name" value="RmlC-like cupins"/>
    <property type="match status" value="1"/>
</dbReference>
<protein>
    <submittedName>
        <fullName evidence="1">Cupin domain-containing protein</fullName>
    </submittedName>
</protein>
<evidence type="ECO:0000313" key="1">
    <source>
        <dbReference type="EMBL" id="MFC4526268.1"/>
    </source>
</evidence>
<sequence>MSPTLTRRGDLHFTARENSGADQVELAWASTPKTSGLLAGYCAWNGESAPPKTLDYEELILVLSGHFGVRIENGDVVEAEAGDVIHIPKGTTVRYFGSEARVFFAITRPDSDDSGR</sequence>
<dbReference type="RefSeq" id="WP_266150908.1">
    <property type="nucleotide sequence ID" value="NZ_CP064028.1"/>
</dbReference>
<dbReference type="InterPro" id="IPR011051">
    <property type="entry name" value="RmlC_Cupin_sf"/>
</dbReference>
<gene>
    <name evidence="1" type="ORF">ACFO5W_06415</name>
</gene>
<dbReference type="Gene3D" id="2.60.120.10">
    <property type="entry name" value="Jelly Rolls"/>
    <property type="match status" value="1"/>
</dbReference>
<keyword evidence="2" id="KW-1185">Reference proteome</keyword>
<dbReference type="EMBL" id="JBHSGA010000011">
    <property type="protein sequence ID" value="MFC4526268.1"/>
    <property type="molecule type" value="Genomic_DNA"/>
</dbReference>
<proteinExistence type="predicted"/>
<dbReference type="InterPro" id="IPR010424">
    <property type="entry name" value="EutQ"/>
</dbReference>
<dbReference type="InterPro" id="IPR014710">
    <property type="entry name" value="RmlC-like_jellyroll"/>
</dbReference>
<accession>A0ABV9C019</accession>
<comment type="caution">
    <text evidence="1">The sequence shown here is derived from an EMBL/GenBank/DDBJ whole genome shotgun (WGS) entry which is preliminary data.</text>
</comment>
<reference evidence="2" key="1">
    <citation type="journal article" date="2019" name="Int. J. Syst. Evol. Microbiol.">
        <title>The Global Catalogue of Microorganisms (GCM) 10K type strain sequencing project: providing services to taxonomists for standard genome sequencing and annotation.</title>
        <authorList>
            <consortium name="The Broad Institute Genomics Platform"/>
            <consortium name="The Broad Institute Genome Sequencing Center for Infectious Disease"/>
            <person name="Wu L."/>
            <person name="Ma J."/>
        </authorList>
    </citation>
    <scope>NUCLEOTIDE SEQUENCE [LARGE SCALE GENOMIC DNA]</scope>
    <source>
        <strain evidence="2">CCM 4481</strain>
    </source>
</reference>
<evidence type="ECO:0000313" key="2">
    <source>
        <dbReference type="Proteomes" id="UP001595961"/>
    </source>
</evidence>
<dbReference type="Pfam" id="PF06249">
    <property type="entry name" value="EutQ"/>
    <property type="match status" value="1"/>
</dbReference>
<organism evidence="1 2">
    <name type="scientific">Dyella halodurans</name>
    <dbReference type="NCBI Taxonomy" id="1920171"/>
    <lineage>
        <taxon>Bacteria</taxon>
        <taxon>Pseudomonadati</taxon>
        <taxon>Pseudomonadota</taxon>
        <taxon>Gammaproteobacteria</taxon>
        <taxon>Lysobacterales</taxon>
        <taxon>Rhodanobacteraceae</taxon>
        <taxon>Dyella</taxon>
    </lineage>
</organism>